<gene>
    <name evidence="6" type="ORF">HGK34_11750</name>
</gene>
<protein>
    <submittedName>
        <fullName evidence="6">TetR/AcrR family transcriptional regulator</fullName>
    </submittedName>
</protein>
<organism evidence="6 7">
    <name type="scientific">Myceligenerans indicum</name>
    <dbReference type="NCBI Taxonomy" id="2593663"/>
    <lineage>
        <taxon>Bacteria</taxon>
        <taxon>Bacillati</taxon>
        <taxon>Actinomycetota</taxon>
        <taxon>Actinomycetes</taxon>
        <taxon>Micrococcales</taxon>
        <taxon>Promicromonosporaceae</taxon>
        <taxon>Myceligenerans</taxon>
    </lineage>
</organism>
<dbReference type="PANTHER" id="PTHR47506">
    <property type="entry name" value="TRANSCRIPTIONAL REGULATORY PROTEIN"/>
    <property type="match status" value="1"/>
</dbReference>
<keyword evidence="7" id="KW-1185">Reference proteome</keyword>
<name>A0ABS1LL97_9MICO</name>
<feature type="domain" description="HTH tetR-type" evidence="5">
    <location>
        <begin position="6"/>
        <end position="66"/>
    </location>
</feature>
<evidence type="ECO:0000313" key="6">
    <source>
        <dbReference type="EMBL" id="MBL0886943.1"/>
    </source>
</evidence>
<sequence length="196" mass="21025">MARTPAFEREVVVRSARSLFWEHGYEDTSVPALENATGLSRSSIYNAFGSKRGLFDAVVQSYLDEVIRPRLRPLCEDVVAPGAITEYLQGLGRALKGVGSMSAVNGCLLINAAGAPIAHDAQIARVIDEYREELRTAFARGVDARLPAVPGQDRDRLTDVVTGLVVAAFALVRIAPAEAARSLRAAEELVEHAPGA</sequence>
<dbReference type="Proteomes" id="UP000675409">
    <property type="component" value="Unassembled WGS sequence"/>
</dbReference>
<evidence type="ECO:0000256" key="1">
    <source>
        <dbReference type="ARBA" id="ARBA00023015"/>
    </source>
</evidence>
<dbReference type="InterPro" id="IPR001647">
    <property type="entry name" value="HTH_TetR"/>
</dbReference>
<dbReference type="InterPro" id="IPR009057">
    <property type="entry name" value="Homeodomain-like_sf"/>
</dbReference>
<dbReference type="PROSITE" id="PS50977">
    <property type="entry name" value="HTH_TETR_2"/>
    <property type="match status" value="1"/>
</dbReference>
<dbReference type="Pfam" id="PF00440">
    <property type="entry name" value="TetR_N"/>
    <property type="match status" value="1"/>
</dbReference>
<dbReference type="PRINTS" id="PR00455">
    <property type="entry name" value="HTHTETR"/>
</dbReference>
<keyword evidence="1" id="KW-0805">Transcription regulation</keyword>
<proteinExistence type="predicted"/>
<evidence type="ECO:0000256" key="4">
    <source>
        <dbReference type="PROSITE-ProRule" id="PRU00335"/>
    </source>
</evidence>
<evidence type="ECO:0000313" key="7">
    <source>
        <dbReference type="Proteomes" id="UP000675409"/>
    </source>
</evidence>
<dbReference type="Gene3D" id="1.10.357.10">
    <property type="entry name" value="Tetracycline Repressor, domain 2"/>
    <property type="match status" value="1"/>
</dbReference>
<feature type="DNA-binding region" description="H-T-H motif" evidence="4">
    <location>
        <begin position="29"/>
        <end position="48"/>
    </location>
</feature>
<evidence type="ECO:0000259" key="5">
    <source>
        <dbReference type="PROSITE" id="PS50977"/>
    </source>
</evidence>
<evidence type="ECO:0000256" key="2">
    <source>
        <dbReference type="ARBA" id="ARBA00023125"/>
    </source>
</evidence>
<keyword evidence="2 4" id="KW-0238">DNA-binding</keyword>
<dbReference type="RefSeq" id="WP_201847420.1">
    <property type="nucleotide sequence ID" value="NZ_JABBYC010000019.1"/>
</dbReference>
<dbReference type="SUPFAM" id="SSF46689">
    <property type="entry name" value="Homeodomain-like"/>
    <property type="match status" value="1"/>
</dbReference>
<reference evidence="6 7" key="1">
    <citation type="journal article" date="2021" name="Arch. Microbiol.">
        <title>Myceligenerans indicum sp. nov., an actinobacterium isolated from mangrove sediment of Sundarbans, India.</title>
        <authorList>
            <person name="Asha K."/>
            <person name="Bhadury P."/>
        </authorList>
    </citation>
    <scope>NUCLEOTIDE SEQUENCE [LARGE SCALE GENOMIC DNA]</scope>
    <source>
        <strain evidence="6 7">I2</strain>
    </source>
</reference>
<comment type="caution">
    <text evidence="6">The sequence shown here is derived from an EMBL/GenBank/DDBJ whole genome shotgun (WGS) entry which is preliminary data.</text>
</comment>
<dbReference type="PANTHER" id="PTHR47506:SF1">
    <property type="entry name" value="HTH-TYPE TRANSCRIPTIONAL REGULATOR YJDC"/>
    <property type="match status" value="1"/>
</dbReference>
<accession>A0ABS1LL97</accession>
<evidence type="ECO:0000256" key="3">
    <source>
        <dbReference type="ARBA" id="ARBA00023163"/>
    </source>
</evidence>
<keyword evidence="3" id="KW-0804">Transcription</keyword>
<dbReference type="EMBL" id="JABBYC010000019">
    <property type="protein sequence ID" value="MBL0886943.1"/>
    <property type="molecule type" value="Genomic_DNA"/>
</dbReference>